<dbReference type="EMBL" id="ATHL01000054">
    <property type="protein sequence ID" value="EQB17662.1"/>
    <property type="molecule type" value="Genomic_DNA"/>
</dbReference>
<feature type="transmembrane region" description="Helical" evidence="1">
    <location>
        <begin position="27"/>
        <end position="49"/>
    </location>
</feature>
<evidence type="ECO:0000313" key="2">
    <source>
        <dbReference type="EMBL" id="EQB17662.1"/>
    </source>
</evidence>
<sequence>MLAANMPDIDVFFGWAPWEPLAMHRGFTHGLVGGVLLMPPILAGLLWLLDRWQLLRQGAIRQNALPMHFGWLTALCYLGALTHPLLDLQNVYAVQLLSPLSGYWYHTDGLFIVDPWIWIMLGLGIWRSRRRRSGGPVIAALLAAIVYIGANIGIARLAYYAVRNEVPYAAPDRIFAGPKPLAFWRREVIWRQSGRIARGEYDLLQRPFDLVAYGPPAPDHMEDPLTRRALHADRQVERFLDWSIMPIAQITPSGCTARVTFRDARFQGPRFEDSFSASADLPSGRPGCPPR</sequence>
<protein>
    <recommendedName>
        <fullName evidence="4">Metal-dependent hydrolase</fullName>
    </recommendedName>
</protein>
<comment type="caution">
    <text evidence="2">The sequence shown here is derived from an EMBL/GenBank/DDBJ whole genome shotgun (WGS) entry which is preliminary data.</text>
</comment>
<dbReference type="Pfam" id="PF04307">
    <property type="entry name" value="YdjM"/>
    <property type="match status" value="1"/>
</dbReference>
<dbReference type="AlphaFoldDB" id="T0HX63"/>
<keyword evidence="1" id="KW-0812">Transmembrane</keyword>
<evidence type="ECO:0000313" key="3">
    <source>
        <dbReference type="Proteomes" id="UP000015527"/>
    </source>
</evidence>
<feature type="transmembrane region" description="Helical" evidence="1">
    <location>
        <begin position="69"/>
        <end position="86"/>
    </location>
</feature>
<reference evidence="2 3" key="1">
    <citation type="journal article" date="2013" name="Genome Announc.">
        <title>Genome Sequence of Novosphingobium lindaniclasticum LE124T, Isolated from a Hexachlorocyclohexane Dumpsite.</title>
        <authorList>
            <person name="Saxena A."/>
            <person name="Nayyar N."/>
            <person name="Sangwan N."/>
            <person name="Kumari R."/>
            <person name="Khurana J.P."/>
            <person name="Lal R."/>
        </authorList>
    </citation>
    <scope>NUCLEOTIDE SEQUENCE [LARGE SCALE GENOMIC DNA]</scope>
    <source>
        <strain evidence="2 3">LE124</strain>
    </source>
</reference>
<evidence type="ECO:0000256" key="1">
    <source>
        <dbReference type="SAM" id="Phobius"/>
    </source>
</evidence>
<keyword evidence="1" id="KW-0472">Membrane</keyword>
<name>T0HX63_9SPHN</name>
<proteinExistence type="predicted"/>
<dbReference type="PATRIC" id="fig|1096930.3.peg.1465"/>
<dbReference type="InterPro" id="IPR007404">
    <property type="entry name" value="YdjM-like"/>
</dbReference>
<dbReference type="eggNOG" id="COG1988">
    <property type="taxonomic scope" value="Bacteria"/>
</dbReference>
<gene>
    <name evidence="2" type="ORF">L284_07445</name>
</gene>
<feature type="transmembrane region" description="Helical" evidence="1">
    <location>
        <begin position="138"/>
        <end position="162"/>
    </location>
</feature>
<dbReference type="Proteomes" id="UP000015527">
    <property type="component" value="Unassembled WGS sequence"/>
</dbReference>
<organism evidence="2 3">
    <name type="scientific">Novosphingobium lindaniclasticum LE124</name>
    <dbReference type="NCBI Taxonomy" id="1096930"/>
    <lineage>
        <taxon>Bacteria</taxon>
        <taxon>Pseudomonadati</taxon>
        <taxon>Pseudomonadota</taxon>
        <taxon>Alphaproteobacteria</taxon>
        <taxon>Sphingomonadales</taxon>
        <taxon>Sphingomonadaceae</taxon>
        <taxon>Novosphingobium</taxon>
    </lineage>
</organism>
<evidence type="ECO:0008006" key="4">
    <source>
        <dbReference type="Google" id="ProtNLM"/>
    </source>
</evidence>
<accession>T0HX63</accession>
<feature type="transmembrane region" description="Helical" evidence="1">
    <location>
        <begin position="106"/>
        <end position="126"/>
    </location>
</feature>
<keyword evidence="3" id="KW-1185">Reference proteome</keyword>
<keyword evidence="1" id="KW-1133">Transmembrane helix</keyword>